<keyword evidence="4 7" id="KW-0808">Transferase</keyword>
<keyword evidence="6 7" id="KW-0694">RNA-binding</keyword>
<dbReference type="Proteomes" id="UP000033423">
    <property type="component" value="Unassembled WGS sequence"/>
</dbReference>
<keyword evidence="1 7" id="KW-0963">Cytoplasm</keyword>
<dbReference type="GO" id="GO:0005829">
    <property type="term" value="C:cytosol"/>
    <property type="evidence" value="ECO:0007669"/>
    <property type="project" value="TreeGrafter"/>
</dbReference>
<dbReference type="EMBL" id="LACI01002542">
    <property type="protein sequence ID" value="KJU81826.1"/>
    <property type="molecule type" value="Genomic_DNA"/>
</dbReference>
<dbReference type="GO" id="GO:0003723">
    <property type="term" value="F:RNA binding"/>
    <property type="evidence" value="ECO:0007669"/>
    <property type="project" value="UniProtKB-UniRule"/>
</dbReference>
<evidence type="ECO:0000256" key="7">
    <source>
        <dbReference type="HAMAP-Rule" id="MF_00607"/>
    </source>
</evidence>
<name>A0A0F3GIW6_9BACT</name>
<dbReference type="Gene3D" id="1.10.8.100">
    <property type="entry name" value="Ribosomal RNA adenine dimethylase-like, domain 2"/>
    <property type="match status" value="1"/>
</dbReference>
<dbReference type="SMART" id="SM00650">
    <property type="entry name" value="rADc"/>
    <property type="match status" value="1"/>
</dbReference>
<dbReference type="Pfam" id="PF00398">
    <property type="entry name" value="RrnaAD"/>
    <property type="match status" value="1"/>
</dbReference>
<evidence type="ECO:0000256" key="2">
    <source>
        <dbReference type="ARBA" id="ARBA00022552"/>
    </source>
</evidence>
<comment type="catalytic activity">
    <reaction evidence="7">
        <text>adenosine(1518)/adenosine(1519) in 16S rRNA + 4 S-adenosyl-L-methionine = N(6)-dimethyladenosine(1518)/N(6)-dimethyladenosine(1519) in 16S rRNA + 4 S-adenosyl-L-homocysteine + 4 H(+)</text>
        <dbReference type="Rhea" id="RHEA:19609"/>
        <dbReference type="Rhea" id="RHEA-COMP:10232"/>
        <dbReference type="Rhea" id="RHEA-COMP:10233"/>
        <dbReference type="ChEBI" id="CHEBI:15378"/>
        <dbReference type="ChEBI" id="CHEBI:57856"/>
        <dbReference type="ChEBI" id="CHEBI:59789"/>
        <dbReference type="ChEBI" id="CHEBI:74411"/>
        <dbReference type="ChEBI" id="CHEBI:74493"/>
        <dbReference type="EC" id="2.1.1.182"/>
    </reaction>
</comment>
<keyword evidence="3 7" id="KW-0489">Methyltransferase</keyword>
<feature type="binding site" evidence="8">
    <location>
        <position position="1"/>
    </location>
    <ligand>
        <name>S-adenosyl-L-methionine</name>
        <dbReference type="ChEBI" id="CHEBI:59789"/>
    </ligand>
</feature>
<dbReference type="SUPFAM" id="SSF53335">
    <property type="entry name" value="S-adenosyl-L-methionine-dependent methyltransferases"/>
    <property type="match status" value="1"/>
</dbReference>
<feature type="binding site" evidence="7 8">
    <location>
        <position position="63"/>
    </location>
    <ligand>
        <name>S-adenosyl-L-methionine</name>
        <dbReference type="ChEBI" id="CHEBI:59789"/>
    </ligand>
</feature>
<dbReference type="PATRIC" id="fig|29290.4.peg.7890"/>
<comment type="similarity">
    <text evidence="7">Belongs to the class I-like SAM-binding methyltransferase superfamily. rRNA adenine N(6)-methyltransferase family. RsmA subfamily.</text>
</comment>
<reference evidence="10 11" key="1">
    <citation type="submission" date="2015-02" db="EMBL/GenBank/DDBJ databases">
        <title>Single-cell genomics of uncultivated deep-branching MTB reveals a conserved set of magnetosome genes.</title>
        <authorList>
            <person name="Kolinko S."/>
            <person name="Richter M."/>
            <person name="Glockner F.O."/>
            <person name="Brachmann A."/>
            <person name="Schuler D."/>
        </authorList>
    </citation>
    <scope>NUCLEOTIDE SEQUENCE [LARGE SCALE GENOMIC DNA]</scope>
    <source>
        <strain evidence="10">TM-1</strain>
    </source>
</reference>
<evidence type="ECO:0000256" key="5">
    <source>
        <dbReference type="ARBA" id="ARBA00022691"/>
    </source>
</evidence>
<evidence type="ECO:0000256" key="1">
    <source>
        <dbReference type="ARBA" id="ARBA00022490"/>
    </source>
</evidence>
<dbReference type="EC" id="2.1.1.182" evidence="7"/>
<evidence type="ECO:0000259" key="9">
    <source>
        <dbReference type="SMART" id="SM00650"/>
    </source>
</evidence>
<comment type="caution">
    <text evidence="7 8">Lacks conserved residue(s) required for the propagation of feature annotation.</text>
</comment>
<dbReference type="HAMAP" id="MF_00607">
    <property type="entry name" value="16SrRNA_methyltr_A"/>
    <property type="match status" value="1"/>
</dbReference>
<dbReference type="PROSITE" id="PS51689">
    <property type="entry name" value="SAM_RNA_A_N6_MT"/>
    <property type="match status" value="1"/>
</dbReference>
<feature type="binding site" evidence="7">
    <location>
        <position position="2"/>
    </location>
    <ligand>
        <name>S-adenosyl-L-methionine</name>
        <dbReference type="ChEBI" id="CHEBI:59789"/>
    </ligand>
</feature>
<organism evidence="10 11">
    <name type="scientific">Candidatus Magnetobacterium bavaricum</name>
    <dbReference type="NCBI Taxonomy" id="29290"/>
    <lineage>
        <taxon>Bacteria</taxon>
        <taxon>Pseudomonadati</taxon>
        <taxon>Nitrospirota</taxon>
        <taxon>Thermodesulfovibrionia</taxon>
        <taxon>Thermodesulfovibrionales</taxon>
        <taxon>Candidatus Magnetobacteriaceae</taxon>
        <taxon>Candidatus Magnetobacterium</taxon>
    </lineage>
</organism>
<comment type="function">
    <text evidence="7">Specifically dimethylates two adjacent adenosines (A1518 and A1519) in the loop of a conserved hairpin near the 3'-end of 16S rRNA in the 30S particle. May play a critical role in biogenesis of 30S subunits.</text>
</comment>
<dbReference type="NCBIfam" id="TIGR00755">
    <property type="entry name" value="ksgA"/>
    <property type="match status" value="1"/>
</dbReference>
<dbReference type="PROSITE" id="PS01131">
    <property type="entry name" value="RRNA_A_DIMETH"/>
    <property type="match status" value="1"/>
</dbReference>
<evidence type="ECO:0000313" key="10">
    <source>
        <dbReference type="EMBL" id="KJU81826.1"/>
    </source>
</evidence>
<protein>
    <recommendedName>
        <fullName evidence="7">Ribosomal RNA small subunit methyltransferase A</fullName>
        <ecNumber evidence="7">2.1.1.182</ecNumber>
    </recommendedName>
    <alternativeName>
        <fullName evidence="7">16S rRNA (adenine(1518)-N(6)/adenine(1519)-N(6))-dimethyltransferase</fullName>
    </alternativeName>
    <alternativeName>
        <fullName evidence="7">16S rRNA dimethyladenosine transferase</fullName>
    </alternativeName>
    <alternativeName>
        <fullName evidence="7">16S rRNA dimethylase</fullName>
    </alternativeName>
    <alternativeName>
        <fullName evidence="7">S-adenosylmethionine-6-N', N'-adenosyl(rRNA) dimethyltransferase</fullName>
    </alternativeName>
</protein>
<dbReference type="InterPro" id="IPR001737">
    <property type="entry name" value="KsgA/Erm"/>
</dbReference>
<evidence type="ECO:0000313" key="11">
    <source>
        <dbReference type="Proteomes" id="UP000033423"/>
    </source>
</evidence>
<accession>A0A0F3GIW6</accession>
<dbReference type="InterPro" id="IPR020596">
    <property type="entry name" value="rRNA_Ade_Mease_Trfase_CS"/>
</dbReference>
<dbReference type="CDD" id="cd02440">
    <property type="entry name" value="AdoMet_MTases"/>
    <property type="match status" value="1"/>
</dbReference>
<comment type="caution">
    <text evidence="10">The sequence shown here is derived from an EMBL/GenBank/DDBJ whole genome shotgun (WGS) entry which is preliminary data.</text>
</comment>
<dbReference type="AlphaFoldDB" id="A0A0F3GIW6"/>
<dbReference type="InterPro" id="IPR029063">
    <property type="entry name" value="SAM-dependent_MTases_sf"/>
</dbReference>
<evidence type="ECO:0000256" key="4">
    <source>
        <dbReference type="ARBA" id="ARBA00022679"/>
    </source>
</evidence>
<keyword evidence="5 7" id="KW-0949">S-adenosyl-L-methionine</keyword>
<dbReference type="GO" id="GO:0052908">
    <property type="term" value="F:16S rRNA (adenine(1518)-N(6)/adenine(1519)-N(6))-dimethyltransferase activity"/>
    <property type="evidence" value="ECO:0007669"/>
    <property type="project" value="UniProtKB-EC"/>
</dbReference>
<dbReference type="InterPro" id="IPR011530">
    <property type="entry name" value="rRNA_adenine_dimethylase"/>
</dbReference>
<feature type="binding site" evidence="7 8">
    <location>
        <position position="80"/>
    </location>
    <ligand>
        <name>S-adenosyl-L-methionine</name>
        <dbReference type="ChEBI" id="CHEBI:59789"/>
    </ligand>
</feature>
<evidence type="ECO:0000256" key="3">
    <source>
        <dbReference type="ARBA" id="ARBA00022603"/>
    </source>
</evidence>
<feature type="domain" description="Ribosomal RNA adenine methylase transferase N-terminal" evidence="9">
    <location>
        <begin position="1"/>
        <end position="165"/>
    </location>
</feature>
<dbReference type="Gene3D" id="3.40.50.150">
    <property type="entry name" value="Vaccinia Virus protein VP39"/>
    <property type="match status" value="1"/>
</dbReference>
<keyword evidence="2 7" id="KW-0698">rRNA processing</keyword>
<proteinExistence type="inferred from homology"/>
<dbReference type="PANTHER" id="PTHR11727">
    <property type="entry name" value="DIMETHYLADENOSINE TRANSFERASE"/>
    <property type="match status" value="1"/>
</dbReference>
<feature type="binding site" evidence="7 8">
    <location>
        <position position="17"/>
    </location>
    <ligand>
        <name>S-adenosyl-L-methionine</name>
        <dbReference type="ChEBI" id="CHEBI:59789"/>
    </ligand>
</feature>
<gene>
    <name evidence="7" type="primary">rsmA</name>
    <name evidence="7" type="synonym">ksgA</name>
    <name evidence="10" type="ORF">MBAV_005981</name>
</gene>
<keyword evidence="11" id="KW-1185">Reference proteome</keyword>
<dbReference type="InterPro" id="IPR020598">
    <property type="entry name" value="rRNA_Ade_methylase_Trfase_N"/>
</dbReference>
<comment type="subcellular location">
    <subcellularLocation>
        <location evidence="7">Cytoplasm</location>
    </subcellularLocation>
</comment>
<evidence type="ECO:0000256" key="6">
    <source>
        <dbReference type="ARBA" id="ARBA00022884"/>
    </source>
</evidence>
<dbReference type="PANTHER" id="PTHR11727:SF7">
    <property type="entry name" value="DIMETHYLADENOSINE TRANSFERASE-RELATED"/>
    <property type="match status" value="1"/>
</dbReference>
<feature type="binding site" evidence="7 8">
    <location>
        <position position="38"/>
    </location>
    <ligand>
        <name>S-adenosyl-L-methionine</name>
        <dbReference type="ChEBI" id="CHEBI:59789"/>
    </ligand>
</feature>
<sequence length="242" mass="27029">MLDCAQLTADDTVVEIGPGLGVLTELLLKRAGRVIAIEIDSSLYQRLRGRLRGYDNLTLVGGDALKFDYGGIERFKVVSNIPYCITTPLIFKLLQEARGLQSMTLMLQKEVAQRITALKGSKAYSVLTLMVQYRSATSLNFVVPRGAFRPPPKVDSAVVSFVVLTAPAVTVNNEQSFFKVIRTAFLRRRKTIANNLKPYDVNIKDILGDIGIDHMTRPQQLSLEEFARISLALEQRRNNNDK</sequence>
<dbReference type="InterPro" id="IPR023165">
    <property type="entry name" value="rRNA_Ade_diMease-like_C"/>
</dbReference>
<evidence type="ECO:0000256" key="8">
    <source>
        <dbReference type="PROSITE-ProRule" id="PRU01026"/>
    </source>
</evidence>